<dbReference type="GO" id="GO:1990228">
    <property type="term" value="C:sulfurtransferase complex"/>
    <property type="evidence" value="ECO:0007669"/>
    <property type="project" value="TreeGrafter"/>
</dbReference>
<sequence length="99" mass="10602">MTTLHVISSSPFSDNRLSSCLRLLGHGDGLLLCGDGTYAAQPGTSHAEALRALGEGIALFALDEDLEARGLPSADWLQQIDYPGFVALAVRFDKVNSWL</sequence>
<evidence type="ECO:0000313" key="1">
    <source>
        <dbReference type="EMBL" id="SDG09446.1"/>
    </source>
</evidence>
<dbReference type="SUPFAM" id="SSF75169">
    <property type="entry name" value="DsrEFH-like"/>
    <property type="match status" value="1"/>
</dbReference>
<dbReference type="RefSeq" id="WP_070883120.1">
    <property type="nucleotide sequence ID" value="NZ_CP076114.1"/>
</dbReference>
<dbReference type="EMBL" id="FNBM01000007">
    <property type="protein sequence ID" value="SDG09446.1"/>
    <property type="molecule type" value="Genomic_DNA"/>
</dbReference>
<dbReference type="PANTHER" id="PTHR37526:SF1">
    <property type="entry name" value="PROTEIN TUSB"/>
    <property type="match status" value="1"/>
</dbReference>
<proteinExistence type="predicted"/>
<dbReference type="InterPro" id="IPR027396">
    <property type="entry name" value="DsrEFH-like"/>
</dbReference>
<dbReference type="STRING" id="640205.SAMN05216381_3107"/>
<dbReference type="EMBL" id="CP076114">
    <property type="protein sequence ID" value="UUD64402.1"/>
    <property type="molecule type" value="Genomic_DNA"/>
</dbReference>
<accession>A0A1G7RF44</accession>
<dbReference type="Proteomes" id="UP000243378">
    <property type="component" value="Unassembled WGS sequence"/>
</dbReference>
<evidence type="ECO:0000313" key="2">
    <source>
        <dbReference type="EMBL" id="UUD64402.1"/>
    </source>
</evidence>
<reference evidence="2" key="2">
    <citation type="submission" date="2021-05" db="EMBL/GenBank/DDBJ databases">
        <title>Complete genome sequence of Pseudomonas seleniipraecipitans strain D1-6.</title>
        <authorList>
            <person name="Lafi F."/>
            <person name="Eida A."/>
            <person name="Alam I."/>
            <person name="Hert H."/>
            <person name="Saad M."/>
        </authorList>
    </citation>
    <scope>NUCLEOTIDE SEQUENCE</scope>
    <source>
        <strain evidence="2">D1-6</strain>
    </source>
</reference>
<reference evidence="1 3" key="1">
    <citation type="submission" date="2016-10" db="EMBL/GenBank/DDBJ databases">
        <authorList>
            <person name="de Groot N.N."/>
        </authorList>
    </citation>
    <scope>NUCLEOTIDE SEQUENCE [LARGE SCALE GENOMIC DNA]</scope>
    <source>
        <strain evidence="1 3">LMG 25475</strain>
    </source>
</reference>
<dbReference type="GO" id="GO:0002143">
    <property type="term" value="P:tRNA wobble position uridine thiolation"/>
    <property type="evidence" value="ECO:0007669"/>
    <property type="project" value="InterPro"/>
</dbReference>
<dbReference type="PANTHER" id="PTHR37526">
    <property type="entry name" value="PROTEIN TUSB"/>
    <property type="match status" value="1"/>
</dbReference>
<organism evidence="1 3">
    <name type="scientific">Phytopseudomonas seleniipraecipitans</name>
    <dbReference type="NCBI Taxonomy" id="640205"/>
    <lineage>
        <taxon>Bacteria</taxon>
        <taxon>Pseudomonadati</taxon>
        <taxon>Pseudomonadota</taxon>
        <taxon>Gammaproteobacteria</taxon>
        <taxon>Pseudomonadales</taxon>
        <taxon>Pseudomonadaceae</taxon>
        <taxon>Phytopseudomonas</taxon>
    </lineage>
</organism>
<evidence type="ECO:0000313" key="4">
    <source>
        <dbReference type="Proteomes" id="UP000887421"/>
    </source>
</evidence>
<dbReference type="NCBIfam" id="TIGR03011">
    <property type="entry name" value="sulf_tusB_dsrH"/>
    <property type="match status" value="1"/>
</dbReference>
<keyword evidence="4" id="KW-1185">Reference proteome</keyword>
<dbReference type="AlphaFoldDB" id="A0A1G7RF44"/>
<dbReference type="InterPro" id="IPR007215">
    <property type="entry name" value="Sulphur_relay_TusB/DsrH"/>
</dbReference>
<dbReference type="Pfam" id="PF04077">
    <property type="entry name" value="DsrH"/>
    <property type="match status" value="1"/>
</dbReference>
<protein>
    <submittedName>
        <fullName evidence="2">Sulfurtransferase complex subunit TusB</fullName>
    </submittedName>
    <submittedName>
        <fullName evidence="1">tRNA 2-thiouridine synthesizing protein B</fullName>
    </submittedName>
</protein>
<dbReference type="Proteomes" id="UP000887421">
    <property type="component" value="Chromosome"/>
</dbReference>
<gene>
    <name evidence="2" type="primary">tusB</name>
    <name evidence="2" type="ORF">D16iCDA_01435</name>
    <name evidence="1" type="ORF">SAMN05216381_3107</name>
</gene>
<dbReference type="OrthoDB" id="9795117at2"/>
<name>A0A1G7RF44_9GAMM</name>
<dbReference type="Gene3D" id="3.40.1260.10">
    <property type="entry name" value="DsrEFH-like"/>
    <property type="match status" value="1"/>
</dbReference>
<evidence type="ECO:0000313" key="3">
    <source>
        <dbReference type="Proteomes" id="UP000243378"/>
    </source>
</evidence>